<protein>
    <submittedName>
        <fullName evidence="2">RimJ/RimL family protein N-acetyltransferase</fullName>
    </submittedName>
</protein>
<dbReference type="OrthoDB" id="9801656at2"/>
<dbReference type="InterPro" id="IPR016181">
    <property type="entry name" value="Acyl_CoA_acyltransferase"/>
</dbReference>
<name>A0A4R6V4S7_9GAMM</name>
<dbReference type="RefSeq" id="WP_133587017.1">
    <property type="nucleotide sequence ID" value="NZ_CP037953.1"/>
</dbReference>
<evidence type="ECO:0000313" key="2">
    <source>
        <dbReference type="EMBL" id="TDQ51164.1"/>
    </source>
</evidence>
<accession>A0A4R6V4S7</accession>
<keyword evidence="2" id="KW-0808">Transferase</keyword>
<organism evidence="2 3">
    <name type="scientific">Permianibacter aggregans</name>
    <dbReference type="NCBI Taxonomy" id="1510150"/>
    <lineage>
        <taxon>Bacteria</taxon>
        <taxon>Pseudomonadati</taxon>
        <taxon>Pseudomonadota</taxon>
        <taxon>Gammaproteobacteria</taxon>
        <taxon>Pseudomonadales</taxon>
        <taxon>Pseudomonadaceae</taxon>
        <taxon>Permianibacter</taxon>
    </lineage>
</organism>
<evidence type="ECO:0000259" key="1">
    <source>
        <dbReference type="PROSITE" id="PS51186"/>
    </source>
</evidence>
<dbReference type="InterPro" id="IPR051531">
    <property type="entry name" value="N-acetyltransferase"/>
</dbReference>
<dbReference type="EMBL" id="SNYM01000001">
    <property type="protein sequence ID" value="TDQ51164.1"/>
    <property type="molecule type" value="Genomic_DNA"/>
</dbReference>
<dbReference type="Pfam" id="PF13302">
    <property type="entry name" value="Acetyltransf_3"/>
    <property type="match status" value="1"/>
</dbReference>
<dbReference type="PANTHER" id="PTHR43792">
    <property type="entry name" value="GNAT FAMILY, PUTATIVE (AFU_ORTHOLOGUE AFUA_3G00765)-RELATED-RELATED"/>
    <property type="match status" value="1"/>
</dbReference>
<proteinExistence type="predicted"/>
<comment type="caution">
    <text evidence="2">The sequence shown here is derived from an EMBL/GenBank/DDBJ whole genome shotgun (WGS) entry which is preliminary data.</text>
</comment>
<dbReference type="InterPro" id="IPR000182">
    <property type="entry name" value="GNAT_dom"/>
</dbReference>
<dbReference type="Gene3D" id="3.40.630.30">
    <property type="match status" value="1"/>
</dbReference>
<dbReference type="Proteomes" id="UP000295375">
    <property type="component" value="Unassembled WGS sequence"/>
</dbReference>
<gene>
    <name evidence="2" type="ORF">EV696_101134</name>
</gene>
<evidence type="ECO:0000313" key="3">
    <source>
        <dbReference type="Proteomes" id="UP000295375"/>
    </source>
</evidence>
<dbReference type="SUPFAM" id="SSF55729">
    <property type="entry name" value="Acyl-CoA N-acyltransferases (Nat)"/>
    <property type="match status" value="1"/>
</dbReference>
<dbReference type="GO" id="GO:0016747">
    <property type="term" value="F:acyltransferase activity, transferring groups other than amino-acyl groups"/>
    <property type="evidence" value="ECO:0007669"/>
    <property type="project" value="InterPro"/>
</dbReference>
<sequence length="181" mass="20574">MSSYLETHRLRLRQWQVTDLSGLRALCTDAKVMEFFPAPLQEREILAFYQRHQAAIGERGFGFWAVERKDCGEFIGFVGLNAPRFDAHFVPCLEIGWRLLPDAWGQGFATEAANACLQFGFDRLGADEIVSFTARVNKRSQAVMQRIGMQTSDADDFEHPLVAVGDRLRPHVLYRKRAPAL</sequence>
<dbReference type="AlphaFoldDB" id="A0A4R6V4S7"/>
<reference evidence="2 3" key="1">
    <citation type="submission" date="2019-03" db="EMBL/GenBank/DDBJ databases">
        <title>Genomic Encyclopedia of Type Strains, Phase IV (KMG-IV): sequencing the most valuable type-strain genomes for metagenomic binning, comparative biology and taxonomic classification.</title>
        <authorList>
            <person name="Goeker M."/>
        </authorList>
    </citation>
    <scope>NUCLEOTIDE SEQUENCE [LARGE SCALE GENOMIC DNA]</scope>
    <source>
        <strain evidence="2 3">DSM 103792</strain>
    </source>
</reference>
<dbReference type="PROSITE" id="PS51186">
    <property type="entry name" value="GNAT"/>
    <property type="match status" value="1"/>
</dbReference>
<keyword evidence="3" id="KW-1185">Reference proteome</keyword>
<dbReference type="PANTHER" id="PTHR43792:SF1">
    <property type="entry name" value="N-ACETYLTRANSFERASE DOMAIN-CONTAINING PROTEIN"/>
    <property type="match status" value="1"/>
</dbReference>
<feature type="domain" description="N-acetyltransferase" evidence="1">
    <location>
        <begin position="10"/>
        <end position="179"/>
    </location>
</feature>